<sequence length="538" mass="57181">MSAYGSTCAGWRTASWNVAAINNNPWEYYMDHPSPTYHAIMEGVQKFVAAPGADDVAVSAVFTEAMMAGLEAAMLGAGIDAAAVEDTRAYWASDLKDRKIMSGFLKDDAMGAKRLCSMPDRVTNTIGLADGSVACRPTVINMYGGELGSVEAWWPQWRAFFFEDKVAVVDKKAGKAEKLPALMLSKIPRAKYPALTEAEEAMSVPLQLVCCAVFDAVLVHMMNKVSPDGSWLALKSEITAALSEDKVAKTVAFLESGYATSDVVFLQECGKRFHGALQASKFSSTHAVLAPAASGAFKRDQASLLLLAKDAFDAATVEEVTAAVEAQLDEKSKKMLADGDVFAVTASTKTPGAPPKVLVASFHGDTNGLATIPVLDALAKTSADLGLPLVFGLDANAHTADRAKPGKNLGWPEFVAAVEKTASLAQCHDLGPDGKTPPPLSTFNARTYIQPQLNKAVPLEDKATSKLTDRNPKDYVVFDKAVFSAADVGVDNTGDAARSYSDAPFPTLAFPSDHGVLRARRRPRDADAPIAADAADLR</sequence>
<reference evidence="2 3" key="1">
    <citation type="submission" date="2024-03" db="EMBL/GenBank/DDBJ databases">
        <title>Aureococcus anophagefferens CCMP1851 and Kratosvirus quantuckense: Draft genome of a second virus-susceptible host strain in the model system.</title>
        <authorList>
            <person name="Chase E."/>
            <person name="Truchon A.R."/>
            <person name="Schepens W."/>
            <person name="Wilhelm S.W."/>
        </authorList>
    </citation>
    <scope>NUCLEOTIDE SEQUENCE [LARGE SCALE GENOMIC DNA]</scope>
    <source>
        <strain evidence="2 3">CCMP1851</strain>
    </source>
</reference>
<name>A0ABR1FLC0_AURAN</name>
<dbReference type="EMBL" id="JBBJCI010000365">
    <property type="protein sequence ID" value="KAK7232930.1"/>
    <property type="molecule type" value="Genomic_DNA"/>
</dbReference>
<evidence type="ECO:0008006" key="4">
    <source>
        <dbReference type="Google" id="ProtNLM"/>
    </source>
</evidence>
<evidence type="ECO:0000313" key="2">
    <source>
        <dbReference type="EMBL" id="KAK7232930.1"/>
    </source>
</evidence>
<keyword evidence="3" id="KW-1185">Reference proteome</keyword>
<protein>
    <recommendedName>
        <fullName evidence="4">Endonuclease/exonuclease/phosphatase domain-containing protein</fullName>
    </recommendedName>
</protein>
<feature type="region of interest" description="Disordered" evidence="1">
    <location>
        <begin position="519"/>
        <end position="538"/>
    </location>
</feature>
<accession>A0ABR1FLC0</accession>
<comment type="caution">
    <text evidence="2">The sequence shown here is derived from an EMBL/GenBank/DDBJ whole genome shotgun (WGS) entry which is preliminary data.</text>
</comment>
<dbReference type="Proteomes" id="UP001363151">
    <property type="component" value="Unassembled WGS sequence"/>
</dbReference>
<proteinExistence type="predicted"/>
<organism evidence="2 3">
    <name type="scientific">Aureococcus anophagefferens</name>
    <name type="common">Harmful bloom alga</name>
    <dbReference type="NCBI Taxonomy" id="44056"/>
    <lineage>
        <taxon>Eukaryota</taxon>
        <taxon>Sar</taxon>
        <taxon>Stramenopiles</taxon>
        <taxon>Ochrophyta</taxon>
        <taxon>Pelagophyceae</taxon>
        <taxon>Pelagomonadales</taxon>
        <taxon>Pelagomonadaceae</taxon>
        <taxon>Aureococcus</taxon>
    </lineage>
</organism>
<gene>
    <name evidence="2" type="ORF">SO694_00036275</name>
</gene>
<feature type="compositionally biased region" description="Low complexity" evidence="1">
    <location>
        <begin position="528"/>
        <end position="538"/>
    </location>
</feature>
<evidence type="ECO:0000256" key="1">
    <source>
        <dbReference type="SAM" id="MobiDB-lite"/>
    </source>
</evidence>
<evidence type="ECO:0000313" key="3">
    <source>
        <dbReference type="Proteomes" id="UP001363151"/>
    </source>
</evidence>